<sequence>MGLETRGIPLSFLRNRPGAGPDPEPSKAGGGLPAELTSDLQGIGTVLSRAAVGAARTSLRLQGLARAYEQILSSSSEIQGALSSLGENIQGAAQAAEGGAESSRRMAELTREGLRASEQSVATVHELRRQTGLTDEKLQALMEKVLQVTEVSKVIEEIANRTGLLSLNAAIEAAHAGAAGRGFAVVADEVRKLADRTSQQTHEIGALLSAIQGDLQPAREAMDRSLDLAARTSDQVEAVGHRLSGLAELADEAAGHVNLIARSSVEQTSAAGTLLEASRSLVDSTDHLKGETAALAQDTFHLTTLTEAGYRHLAPYDTGSVFHRSLALGRELARRSAEVLAAPVKAGTLKLEDVLDLRYTEIRGNAIRGLASRFNVDRVPLEGFTPPKFHTAYDMQVDPPLQAIFDEILGREPHLLFALIIDLNSYAPTHNTRFAQDWTGIPEKDLVGNRVKRFFTDNRVLVRGGRHGVGEAGEALPERATREAFRRAGAKLAEPEGGCRDFLVQTYARDTGALVTVLTVPLYVMGQRYGASLLGWTED</sequence>
<evidence type="ECO:0000256" key="1">
    <source>
        <dbReference type="ARBA" id="ARBA00023224"/>
    </source>
</evidence>
<evidence type="ECO:0000313" key="6">
    <source>
        <dbReference type="EMBL" id="GLH69102.1"/>
    </source>
</evidence>
<evidence type="ECO:0000256" key="3">
    <source>
        <dbReference type="PROSITE-ProRule" id="PRU00284"/>
    </source>
</evidence>
<dbReference type="Gene3D" id="1.10.287.950">
    <property type="entry name" value="Methyl-accepting chemotaxis protein"/>
    <property type="match status" value="1"/>
</dbReference>
<dbReference type="InterPro" id="IPR004090">
    <property type="entry name" value="Chemotax_Me-accpt_rcpt"/>
</dbReference>
<dbReference type="InterPro" id="IPR004089">
    <property type="entry name" value="MCPsignal_dom"/>
</dbReference>
<keyword evidence="7" id="KW-1185">Reference proteome</keyword>
<dbReference type="SMART" id="SM00283">
    <property type="entry name" value="MA"/>
    <property type="match status" value="1"/>
</dbReference>
<name>A0ABQ5Q363_9BACT</name>
<gene>
    <name evidence="6" type="ORF">GETHPA_06350</name>
</gene>
<keyword evidence="1 3" id="KW-0807">Transducer</keyword>
<dbReference type="Proteomes" id="UP001165089">
    <property type="component" value="Unassembled WGS sequence"/>
</dbReference>
<proteinExistence type="inferred from homology"/>
<accession>A0ABQ5Q363</accession>
<protein>
    <submittedName>
        <fullName evidence="6">Chemotaxis transducer</fullName>
    </submittedName>
</protein>
<evidence type="ECO:0000259" key="5">
    <source>
        <dbReference type="PROSITE" id="PS50111"/>
    </source>
</evidence>
<dbReference type="EMBL" id="BSDD01000001">
    <property type="protein sequence ID" value="GLH69102.1"/>
    <property type="molecule type" value="Genomic_DNA"/>
</dbReference>
<reference evidence="6 7" key="1">
    <citation type="journal article" date="2023" name="Antonie Van Leeuwenhoek">
        <title>Mesoterricola silvestris gen. nov., sp. nov., Mesoterricola sediminis sp. nov., Geothrix oryzae sp. nov., Geothrix edaphica sp. nov., Geothrix rubra sp. nov., and Geothrix limicola sp. nov., six novel members of Acidobacteriota isolated from soils.</title>
        <authorList>
            <person name="Itoh H."/>
            <person name="Sugisawa Y."/>
            <person name="Mise K."/>
            <person name="Xu Z."/>
            <person name="Kuniyasu M."/>
            <person name="Ushijima N."/>
            <person name="Kawano K."/>
            <person name="Kobayashi E."/>
            <person name="Shiratori Y."/>
            <person name="Masuda Y."/>
            <person name="Senoo K."/>
        </authorList>
    </citation>
    <scope>NUCLEOTIDE SEQUENCE [LARGE SCALE GENOMIC DNA]</scope>
    <source>
        <strain evidence="6 7">Red803</strain>
    </source>
</reference>
<dbReference type="PRINTS" id="PR00260">
    <property type="entry name" value="CHEMTRNSDUCR"/>
</dbReference>
<dbReference type="SUPFAM" id="SSF58104">
    <property type="entry name" value="Methyl-accepting chemotaxis protein (MCP) signaling domain"/>
    <property type="match status" value="1"/>
</dbReference>
<evidence type="ECO:0000256" key="2">
    <source>
        <dbReference type="ARBA" id="ARBA00029447"/>
    </source>
</evidence>
<dbReference type="Pfam" id="PF00015">
    <property type="entry name" value="MCPsignal"/>
    <property type="match status" value="1"/>
</dbReference>
<evidence type="ECO:0000256" key="4">
    <source>
        <dbReference type="SAM" id="MobiDB-lite"/>
    </source>
</evidence>
<dbReference type="PANTHER" id="PTHR32089">
    <property type="entry name" value="METHYL-ACCEPTING CHEMOTAXIS PROTEIN MCPB"/>
    <property type="match status" value="1"/>
</dbReference>
<comment type="similarity">
    <text evidence="2">Belongs to the methyl-accepting chemotaxis (MCP) protein family.</text>
</comment>
<comment type="caution">
    <text evidence="6">The sequence shown here is derived from an EMBL/GenBank/DDBJ whole genome shotgun (WGS) entry which is preliminary data.</text>
</comment>
<dbReference type="PANTHER" id="PTHR32089:SF112">
    <property type="entry name" value="LYSOZYME-LIKE PROTEIN-RELATED"/>
    <property type="match status" value="1"/>
</dbReference>
<evidence type="ECO:0000313" key="7">
    <source>
        <dbReference type="Proteomes" id="UP001165089"/>
    </source>
</evidence>
<feature type="region of interest" description="Disordered" evidence="4">
    <location>
        <begin position="1"/>
        <end position="33"/>
    </location>
</feature>
<organism evidence="6 7">
    <name type="scientific">Geothrix rubra</name>
    <dbReference type="NCBI Taxonomy" id="2927977"/>
    <lineage>
        <taxon>Bacteria</taxon>
        <taxon>Pseudomonadati</taxon>
        <taxon>Acidobacteriota</taxon>
        <taxon>Holophagae</taxon>
        <taxon>Holophagales</taxon>
        <taxon>Holophagaceae</taxon>
        <taxon>Geothrix</taxon>
    </lineage>
</organism>
<dbReference type="PROSITE" id="PS50111">
    <property type="entry name" value="CHEMOTAXIS_TRANSDUC_2"/>
    <property type="match status" value="1"/>
</dbReference>
<feature type="domain" description="Methyl-accepting transducer" evidence="5">
    <location>
        <begin position="46"/>
        <end position="282"/>
    </location>
</feature>